<name>A0A7X4GUS9_9BURK</name>
<dbReference type="PANTHER" id="PTHR38340">
    <property type="entry name" value="S-LAYER PROTEIN"/>
    <property type="match status" value="1"/>
</dbReference>
<dbReference type="Pfam" id="PF00353">
    <property type="entry name" value="HemolysinCabind"/>
    <property type="match status" value="1"/>
</dbReference>
<dbReference type="GO" id="GO:0005509">
    <property type="term" value="F:calcium ion binding"/>
    <property type="evidence" value="ECO:0007669"/>
    <property type="project" value="InterPro"/>
</dbReference>
<comment type="caution">
    <text evidence="3">The sequence shown here is derived from an EMBL/GenBank/DDBJ whole genome shotgun (WGS) entry which is preliminary data.</text>
</comment>
<keyword evidence="2" id="KW-0964">Secreted</keyword>
<dbReference type="InterPro" id="IPR011049">
    <property type="entry name" value="Serralysin-like_metalloprot_C"/>
</dbReference>
<evidence type="ECO:0008006" key="5">
    <source>
        <dbReference type="Google" id="ProtNLM"/>
    </source>
</evidence>
<sequence>MVGGVGNNTFVVDSTGDLIVDGSWTDVDQVLTSLTSYTLGAGLSNLKYTVTGASAAAFSGTGNAMDNLIEGGVGNDELKGQAGNDTLAGGIGNDTLSGGDGADWFVFGAAGGSDTVTDFVSGSDHVLVSLPIGNGDSVIDGGVKRTAPGGFSSDAELVLFTQKMATASTDKAAALIGSATSAYAIGDTALFAVATVSGDTVLYRFQASNADAVVSAGELTVIATLTGTPSTALADYSVLGSSLV</sequence>
<evidence type="ECO:0000313" key="4">
    <source>
        <dbReference type="Proteomes" id="UP000450012"/>
    </source>
</evidence>
<dbReference type="GO" id="GO:0005576">
    <property type="term" value="C:extracellular region"/>
    <property type="evidence" value="ECO:0007669"/>
    <property type="project" value="UniProtKB-SubCell"/>
</dbReference>
<dbReference type="PRINTS" id="PR00313">
    <property type="entry name" value="CABNDNGRPT"/>
</dbReference>
<evidence type="ECO:0000256" key="1">
    <source>
        <dbReference type="ARBA" id="ARBA00004613"/>
    </source>
</evidence>
<evidence type="ECO:0000256" key="2">
    <source>
        <dbReference type="ARBA" id="ARBA00022525"/>
    </source>
</evidence>
<evidence type="ECO:0000313" key="3">
    <source>
        <dbReference type="EMBL" id="MYM70108.1"/>
    </source>
</evidence>
<gene>
    <name evidence="3" type="ORF">GTP45_25195</name>
</gene>
<comment type="subcellular location">
    <subcellularLocation>
        <location evidence="1">Secreted</location>
    </subcellularLocation>
</comment>
<organism evidence="3 4">
    <name type="scientific">Duganella rivi</name>
    <dbReference type="NCBI Taxonomy" id="2666083"/>
    <lineage>
        <taxon>Bacteria</taxon>
        <taxon>Pseudomonadati</taxon>
        <taxon>Pseudomonadota</taxon>
        <taxon>Betaproteobacteria</taxon>
        <taxon>Burkholderiales</taxon>
        <taxon>Oxalobacteraceae</taxon>
        <taxon>Telluria group</taxon>
        <taxon>Duganella</taxon>
    </lineage>
</organism>
<dbReference type="PROSITE" id="PS00330">
    <property type="entry name" value="HEMOLYSIN_CALCIUM"/>
    <property type="match status" value="2"/>
</dbReference>
<keyword evidence="4" id="KW-1185">Reference proteome</keyword>
<dbReference type="InterPro" id="IPR018511">
    <property type="entry name" value="Hemolysin-typ_Ca-bd_CS"/>
</dbReference>
<protein>
    <recommendedName>
        <fullName evidence="5">Calcium-binding protein</fullName>
    </recommendedName>
</protein>
<proteinExistence type="predicted"/>
<reference evidence="3 4" key="1">
    <citation type="submission" date="2019-12" db="EMBL/GenBank/DDBJ databases">
        <title>Novel species isolated from a subtropical stream in China.</title>
        <authorList>
            <person name="Lu H."/>
        </authorList>
    </citation>
    <scope>NUCLEOTIDE SEQUENCE [LARGE SCALE GENOMIC DNA]</scope>
    <source>
        <strain evidence="3 4">FT55W</strain>
    </source>
</reference>
<accession>A0A7X4GUS9</accession>
<dbReference type="SUPFAM" id="SSF51120">
    <property type="entry name" value="beta-Roll"/>
    <property type="match status" value="1"/>
</dbReference>
<dbReference type="InterPro" id="IPR001343">
    <property type="entry name" value="Hemolysn_Ca-bd"/>
</dbReference>
<dbReference type="InterPro" id="IPR050557">
    <property type="entry name" value="RTX_toxin/Mannuronan_C5-epim"/>
</dbReference>
<dbReference type="AlphaFoldDB" id="A0A7X4GUS9"/>
<dbReference type="EMBL" id="WWCK01000008">
    <property type="protein sequence ID" value="MYM70108.1"/>
    <property type="molecule type" value="Genomic_DNA"/>
</dbReference>
<dbReference type="PANTHER" id="PTHR38340:SF1">
    <property type="entry name" value="S-LAYER PROTEIN"/>
    <property type="match status" value="1"/>
</dbReference>
<dbReference type="Gene3D" id="2.150.10.10">
    <property type="entry name" value="Serralysin-like metalloprotease, C-terminal"/>
    <property type="match status" value="1"/>
</dbReference>
<dbReference type="Proteomes" id="UP000450012">
    <property type="component" value="Unassembled WGS sequence"/>
</dbReference>